<keyword evidence="7" id="KW-1185">Reference proteome</keyword>
<dbReference type="Gene3D" id="2.60.120.380">
    <property type="match status" value="2"/>
</dbReference>
<dbReference type="PANTHER" id="PTHR13833">
    <property type="match status" value="1"/>
</dbReference>
<feature type="region of interest" description="Disordered" evidence="3">
    <location>
        <begin position="1717"/>
        <end position="1775"/>
    </location>
</feature>
<evidence type="ECO:0000256" key="2">
    <source>
        <dbReference type="PROSITE-ProRule" id="PRU00504"/>
    </source>
</evidence>
<dbReference type="RefSeq" id="WP_131606660.1">
    <property type="nucleotide sequence ID" value="NZ_SJSM01000001.1"/>
</dbReference>
<dbReference type="InterPro" id="IPR007280">
    <property type="entry name" value="Peptidase_C_arc/bac"/>
</dbReference>
<dbReference type="Gene3D" id="2.120.10.30">
    <property type="entry name" value="TolB, C-terminal domain"/>
    <property type="match status" value="3"/>
</dbReference>
<dbReference type="InterPro" id="IPR045619">
    <property type="entry name" value="DUF6443"/>
</dbReference>
<protein>
    <recommendedName>
        <fullName evidence="8">T9SS type A sorting domain-containing protein</fullName>
    </recommendedName>
</protein>
<dbReference type="OrthoDB" id="1191296at2"/>
<organism evidence="6 7">
    <name type="scientific">Pedobacter hiemivivus</name>
    <dbReference type="NCBI Taxonomy" id="2530454"/>
    <lineage>
        <taxon>Bacteria</taxon>
        <taxon>Pseudomonadati</taxon>
        <taxon>Bacteroidota</taxon>
        <taxon>Sphingobacteriia</taxon>
        <taxon>Sphingobacteriales</taxon>
        <taxon>Sphingobacteriaceae</taxon>
        <taxon>Pedobacter</taxon>
    </lineage>
</organism>
<dbReference type="InterPro" id="IPR001258">
    <property type="entry name" value="NHL_repeat"/>
</dbReference>
<dbReference type="NCBIfam" id="TIGR03696">
    <property type="entry name" value="Rhs_assc_core"/>
    <property type="match status" value="1"/>
</dbReference>
<evidence type="ECO:0000256" key="3">
    <source>
        <dbReference type="SAM" id="MobiDB-lite"/>
    </source>
</evidence>
<dbReference type="Pfam" id="PF20041">
    <property type="entry name" value="DUF6443"/>
    <property type="match status" value="1"/>
</dbReference>
<dbReference type="Pfam" id="PF04151">
    <property type="entry name" value="PPC"/>
    <property type="match status" value="1"/>
</dbReference>
<dbReference type="Gene3D" id="2.60.40.10">
    <property type="entry name" value="Immunoglobulins"/>
    <property type="match status" value="1"/>
</dbReference>
<feature type="compositionally biased region" description="Polar residues" evidence="3">
    <location>
        <begin position="1720"/>
        <end position="1730"/>
    </location>
</feature>
<dbReference type="EMBL" id="SJSM01000001">
    <property type="protein sequence ID" value="TCC99446.1"/>
    <property type="molecule type" value="Genomic_DNA"/>
</dbReference>
<name>A0A4V2MKT8_9SPHI</name>
<evidence type="ECO:0000259" key="5">
    <source>
        <dbReference type="Pfam" id="PF20041"/>
    </source>
</evidence>
<evidence type="ECO:0000259" key="4">
    <source>
        <dbReference type="Pfam" id="PF04151"/>
    </source>
</evidence>
<evidence type="ECO:0008006" key="8">
    <source>
        <dbReference type="Google" id="ProtNLM"/>
    </source>
</evidence>
<evidence type="ECO:0000313" key="7">
    <source>
        <dbReference type="Proteomes" id="UP000291117"/>
    </source>
</evidence>
<dbReference type="InterPro" id="IPR013783">
    <property type="entry name" value="Ig-like_fold"/>
</dbReference>
<dbReference type="Gene3D" id="2.180.10.10">
    <property type="entry name" value="RHS repeat-associated core"/>
    <property type="match status" value="1"/>
</dbReference>
<dbReference type="InterPro" id="IPR022385">
    <property type="entry name" value="Rhs_assc_core"/>
</dbReference>
<dbReference type="SUPFAM" id="SSF89260">
    <property type="entry name" value="Collagen-binding domain"/>
    <property type="match status" value="1"/>
</dbReference>
<dbReference type="PANTHER" id="PTHR13833:SF71">
    <property type="entry name" value="NHL DOMAIN-CONTAINING PROTEIN"/>
    <property type="match status" value="1"/>
</dbReference>
<dbReference type="Pfam" id="PF05345">
    <property type="entry name" value="He_PIG"/>
    <property type="match status" value="1"/>
</dbReference>
<dbReference type="InterPro" id="IPR011042">
    <property type="entry name" value="6-blade_b-propeller_TolB-like"/>
</dbReference>
<feature type="domain" description="Peptidase C-terminal archaeal/bacterial" evidence="4">
    <location>
        <begin position="77"/>
        <end position="142"/>
    </location>
</feature>
<evidence type="ECO:0000256" key="1">
    <source>
        <dbReference type="ARBA" id="ARBA00022737"/>
    </source>
</evidence>
<proteinExistence type="predicted"/>
<dbReference type="PROSITE" id="PS51125">
    <property type="entry name" value="NHL"/>
    <property type="match status" value="1"/>
</dbReference>
<dbReference type="Proteomes" id="UP000291117">
    <property type="component" value="Unassembled WGS sequence"/>
</dbReference>
<dbReference type="Pfam" id="PF01436">
    <property type="entry name" value="NHL"/>
    <property type="match status" value="2"/>
</dbReference>
<feature type="domain" description="DUF6443" evidence="5">
    <location>
        <begin position="742"/>
        <end position="867"/>
    </location>
</feature>
<dbReference type="SUPFAM" id="SSF101898">
    <property type="entry name" value="NHL repeat"/>
    <property type="match status" value="1"/>
</dbReference>
<keyword evidence="1" id="KW-0677">Repeat</keyword>
<dbReference type="SUPFAM" id="SSF63829">
    <property type="entry name" value="Calcium-dependent phosphotriesterase"/>
    <property type="match status" value="1"/>
</dbReference>
<comment type="caution">
    <text evidence="6">The sequence shown here is derived from an EMBL/GenBank/DDBJ whole genome shotgun (WGS) entry which is preliminary data.</text>
</comment>
<feature type="repeat" description="NHL" evidence="2">
    <location>
        <begin position="348"/>
        <end position="383"/>
    </location>
</feature>
<gene>
    <name evidence="6" type="ORF">EZ444_01855</name>
</gene>
<sequence>MKASHLSMFRTSSRYWLFLFFILLNFSWKNAQAQSGTYMDDAFSIPINGCGYSSFTDFQNNSYGFGNNYGQPSADVWYTFTLSNTVDVSISLCGSNFDTYLHLLDGNGNLVVYNDDNGPFCSGAASSISESLTAGTYYIVVEGYSSNSGDFNLDFVVNGSGTPSVGSDLYNPVYAGSFSGAGSYTDTRNNADGCLGNNIGQASNDIYYQFTLGAESEVTLSHCGSGFDTYMHLLDASGNLITYNDDNSGLACPGRESFIQMTLPAGTYYVVSEGYSTNVGNIITNINVALSSSGSAPVIAYDNPPPFTVGTAISPVSPSNTGGAVSSAGQSTTTLAGSGFAGSTNGTGTGASFNNPLNAAVDAAGNVYVADAGNHSIRKITPSGVVTTFAGSGSAGSADGVGTSASFQHPSYIAIDASGNLFVSDQHNNRIRKISPSGMVSTFAGSGAAGSANGTGMAASFQSPIGLAFDGSGNLYVADYSNHKIRRITPSGVVSDFAGSGSLGAANGAAGIASFNRPMGLAFDAAGNLYVADRDNAMIRKITPAGVVSTLAGSLPRGYVDGPGNIAKFNPSNDLVLDGNGNIYVADQSNNMVRKVTPTGEVSVLAGTTAAGSVNGTGSVVRFNSPFGIASGSDGAIYVVESAPNLIRKIVLSKAYTISPTLPAGLVFNDTDGTISGTPTVMAPLTTYTITAYNSAGSHSTTLSFAVNAALACVEASQDQNYITTYAPREAGLTTAAAVTAAGCDPELVQTEIQYFDGLGRSLQTVQVKGSPNKKDIVVPIEYDAFEREHKKYLPYVSTGNTGAYKPDGLTKVFDYYNAPQSGHAGVFSTPFSETRFEASPLNRVLEQGSPGSAWQIEANNTGHTLKTDYGTNLANDVKLWTVTASGATAGYYAAGALYKTIIKDENWRAGDGKAGTTEEYKDFKDKVVFKRIWETDTKGLSTYYVYDDFGNLRYVLPPAINENTDRLVGAINSFSESNGEFKNFMYGYHYDSRKRLVEKKVPGKDWEFMVYNPLDQVILTQDWKQRSEGKWLLTKYDALGRVIFTGLYNDGSSRQAIQDAVNNLTVVNPDYHWWEEKSGSGVGYTNNVFPQIISYYHSLNYYDDYDFPGNVFGQPDTGLGQMQSPCTKGLLTGSNVTVLGTGSMLLTVNYYDAEGRVVQSKGQHYKNNTADVYNYDEISNIYSFTGELKESTRRHFNGGVEGVYVYNKYVYDHMGRKLSTEQKTANNLLAATDLPLVKLSGNTYNEIGQLLIKGQHSTGGGSFLQNTEYTYNERGWLKTSSSGLFSMELKYQDTGNPLYNQYNGNIAQQIYNNGLGNVFTYTYDKLNRLSRSNGGNGLGESISYDVMGNIKTLSRDDYGTNDYHISQYLGNQLKQISGFTNGAYTYNENGNLEVDGPNGNTISYNYLNLPMQVTGNENVTYLYDAGGRKLRKQSTSTGTTEYVDGIHYKSNGAIDFVQIEEGIARNNGGGYSYEYNQMDHLGNVRLSFYKNPSTELLEVLQRDDYYAFGQRKAVGITGTNKYLYNGKELQEELGQFDYGARFYDPVIGRWNVEDPLASDYESQSPYNYAQNNPIYYIDPDGRETEGFFNDYIFDTDGKLKTVVLNDDPDRFFQMDSKGNNNEIKPDQLTLGMSVQYLKFNSGLNSDKGIPLREVEINGKPIKNLSALPLASSGVPKEMGLEMSFPIESLIPQLKLIITFINVVDLMSKSNLQIKGERNQAGSAGGTNNPFKKLKPDPNKPGNVLEKKSDGRTISKREPDGFKEWWNAKHPDKKI</sequence>
<accession>A0A4V2MKT8</accession>
<reference evidence="6 7" key="1">
    <citation type="submission" date="2019-02" db="EMBL/GenBank/DDBJ databases">
        <title>Pedobacter sp. RP-3-8 sp. nov., isolated from Arctic soil.</title>
        <authorList>
            <person name="Dahal R.H."/>
        </authorList>
    </citation>
    <scope>NUCLEOTIDE SEQUENCE [LARGE SCALE GENOMIC DNA]</scope>
    <source>
        <strain evidence="6 7">RP-3-8</strain>
    </source>
</reference>
<evidence type="ECO:0000313" key="6">
    <source>
        <dbReference type="EMBL" id="TCC99446.1"/>
    </source>
</evidence>
<feature type="compositionally biased region" description="Basic and acidic residues" evidence="3">
    <location>
        <begin position="1745"/>
        <end position="1775"/>
    </location>
</feature>
<dbReference type="CDD" id="cd14953">
    <property type="entry name" value="NHL_like_1"/>
    <property type="match status" value="1"/>
</dbReference>